<proteinExistence type="predicted"/>
<accession>A0A0A8Y799</accession>
<organism evidence="1">
    <name type="scientific">Arundo donax</name>
    <name type="common">Giant reed</name>
    <name type="synonym">Donax arundinaceus</name>
    <dbReference type="NCBI Taxonomy" id="35708"/>
    <lineage>
        <taxon>Eukaryota</taxon>
        <taxon>Viridiplantae</taxon>
        <taxon>Streptophyta</taxon>
        <taxon>Embryophyta</taxon>
        <taxon>Tracheophyta</taxon>
        <taxon>Spermatophyta</taxon>
        <taxon>Magnoliopsida</taxon>
        <taxon>Liliopsida</taxon>
        <taxon>Poales</taxon>
        <taxon>Poaceae</taxon>
        <taxon>PACMAD clade</taxon>
        <taxon>Arundinoideae</taxon>
        <taxon>Arundineae</taxon>
        <taxon>Arundo</taxon>
    </lineage>
</organism>
<reference evidence="1" key="2">
    <citation type="journal article" date="2015" name="Data Brief">
        <title>Shoot transcriptome of the giant reed, Arundo donax.</title>
        <authorList>
            <person name="Barrero R.A."/>
            <person name="Guerrero F.D."/>
            <person name="Moolhuijzen P."/>
            <person name="Goolsby J.A."/>
            <person name="Tidwell J."/>
            <person name="Bellgard S.E."/>
            <person name="Bellgard M.I."/>
        </authorList>
    </citation>
    <scope>NUCLEOTIDE SEQUENCE</scope>
    <source>
        <tissue evidence="1">Shoot tissue taken approximately 20 cm above the soil surface</tissue>
    </source>
</reference>
<name>A0A0A8Y799_ARUDO</name>
<dbReference type="AlphaFoldDB" id="A0A0A8Y799"/>
<protein>
    <submittedName>
        <fullName evidence="1">Uncharacterized protein</fullName>
    </submittedName>
</protein>
<dbReference type="EMBL" id="GBRH01276915">
    <property type="protein sequence ID" value="JAD20980.1"/>
    <property type="molecule type" value="Transcribed_RNA"/>
</dbReference>
<sequence length="17" mass="1937">MIPSIGFFSFMFVGIPF</sequence>
<reference evidence="1" key="1">
    <citation type="submission" date="2014-09" db="EMBL/GenBank/DDBJ databases">
        <authorList>
            <person name="Magalhaes I.L.F."/>
            <person name="Oliveira U."/>
            <person name="Santos F.R."/>
            <person name="Vidigal T.H.D.A."/>
            <person name="Brescovit A.D."/>
            <person name="Santos A.J."/>
        </authorList>
    </citation>
    <scope>NUCLEOTIDE SEQUENCE</scope>
    <source>
        <tissue evidence="1">Shoot tissue taken approximately 20 cm above the soil surface</tissue>
    </source>
</reference>
<evidence type="ECO:0000313" key="1">
    <source>
        <dbReference type="EMBL" id="JAD20980.1"/>
    </source>
</evidence>